<reference evidence="2" key="1">
    <citation type="journal article" date="2023" name="Science">
        <title>Genome structures resolve the early diversification of teleost fishes.</title>
        <authorList>
            <person name="Parey E."/>
            <person name="Louis A."/>
            <person name="Montfort J."/>
            <person name="Bouchez O."/>
            <person name="Roques C."/>
            <person name="Iampietro C."/>
            <person name="Lluch J."/>
            <person name="Castinel A."/>
            <person name="Donnadieu C."/>
            <person name="Desvignes T."/>
            <person name="Floi Bucao C."/>
            <person name="Jouanno E."/>
            <person name="Wen M."/>
            <person name="Mejri S."/>
            <person name="Dirks R."/>
            <person name="Jansen H."/>
            <person name="Henkel C."/>
            <person name="Chen W.J."/>
            <person name="Zahm M."/>
            <person name="Cabau C."/>
            <person name="Klopp C."/>
            <person name="Thompson A.W."/>
            <person name="Robinson-Rechavi M."/>
            <person name="Braasch I."/>
            <person name="Lecointre G."/>
            <person name="Bobe J."/>
            <person name="Postlethwait J.H."/>
            <person name="Berthelot C."/>
            <person name="Roest Crollius H."/>
            <person name="Guiguen Y."/>
        </authorList>
    </citation>
    <scope>NUCLEOTIDE SEQUENCE</scope>
    <source>
        <strain evidence="2">NC1722</strain>
    </source>
</reference>
<feature type="region of interest" description="Disordered" evidence="1">
    <location>
        <begin position="45"/>
        <end position="93"/>
    </location>
</feature>
<protein>
    <submittedName>
        <fullName evidence="2">Uncharacterized protein</fullName>
    </submittedName>
</protein>
<organism evidence="2 3">
    <name type="scientific">Aldrovandia affinis</name>
    <dbReference type="NCBI Taxonomy" id="143900"/>
    <lineage>
        <taxon>Eukaryota</taxon>
        <taxon>Metazoa</taxon>
        <taxon>Chordata</taxon>
        <taxon>Craniata</taxon>
        <taxon>Vertebrata</taxon>
        <taxon>Euteleostomi</taxon>
        <taxon>Actinopterygii</taxon>
        <taxon>Neopterygii</taxon>
        <taxon>Teleostei</taxon>
        <taxon>Notacanthiformes</taxon>
        <taxon>Halosauridae</taxon>
        <taxon>Aldrovandia</taxon>
    </lineage>
</organism>
<evidence type="ECO:0000256" key="1">
    <source>
        <dbReference type="SAM" id="MobiDB-lite"/>
    </source>
</evidence>
<accession>A0AAD7RFH6</accession>
<dbReference type="AlphaFoldDB" id="A0AAD7RFH6"/>
<proteinExistence type="predicted"/>
<comment type="caution">
    <text evidence="2">The sequence shown here is derived from an EMBL/GenBank/DDBJ whole genome shotgun (WGS) entry which is preliminary data.</text>
</comment>
<sequence length="93" mass="9077">MAGHDLRPLGSVSLTAAPRRLLTVASAAVTQISAVAGAHPDSTAKAAWSAGVPPTQTPAALPSHTPGGSALLLQGTGGEESFTSQQPAAPIAT</sequence>
<evidence type="ECO:0000313" key="2">
    <source>
        <dbReference type="EMBL" id="KAJ8379083.1"/>
    </source>
</evidence>
<gene>
    <name evidence="2" type="ORF">AAFF_G00231740</name>
</gene>
<name>A0AAD7RFH6_9TELE</name>
<dbReference type="Proteomes" id="UP001221898">
    <property type="component" value="Unassembled WGS sequence"/>
</dbReference>
<dbReference type="EMBL" id="JAINUG010000302">
    <property type="protein sequence ID" value="KAJ8379083.1"/>
    <property type="molecule type" value="Genomic_DNA"/>
</dbReference>
<keyword evidence="3" id="KW-1185">Reference proteome</keyword>
<evidence type="ECO:0000313" key="3">
    <source>
        <dbReference type="Proteomes" id="UP001221898"/>
    </source>
</evidence>